<comment type="subcellular location">
    <subcellularLocation>
        <location evidence="1 7">Cell membrane</location>
        <topology evidence="1 7">Multi-pass membrane protein</topology>
    </subcellularLocation>
</comment>
<protein>
    <submittedName>
        <fullName evidence="9">Carbohydrate ABC transporter permease</fullName>
    </submittedName>
</protein>
<keyword evidence="5 7" id="KW-1133">Transmembrane helix</keyword>
<dbReference type="PROSITE" id="PS50928">
    <property type="entry name" value="ABC_TM1"/>
    <property type="match status" value="1"/>
</dbReference>
<dbReference type="PANTHER" id="PTHR32243:SF18">
    <property type="entry name" value="INNER MEMBRANE ABC TRANSPORTER PERMEASE PROTEIN YCJP"/>
    <property type="match status" value="1"/>
</dbReference>
<dbReference type="RefSeq" id="WP_291495423.1">
    <property type="nucleotide sequence ID" value="NZ_JBHTEF010000001.1"/>
</dbReference>
<feature type="transmembrane region" description="Helical" evidence="7">
    <location>
        <begin position="12"/>
        <end position="32"/>
    </location>
</feature>
<feature type="transmembrane region" description="Helical" evidence="7">
    <location>
        <begin position="72"/>
        <end position="97"/>
    </location>
</feature>
<dbReference type="EMBL" id="JBHTEF010000001">
    <property type="protein sequence ID" value="MFC7579968.1"/>
    <property type="molecule type" value="Genomic_DNA"/>
</dbReference>
<evidence type="ECO:0000256" key="4">
    <source>
        <dbReference type="ARBA" id="ARBA00022692"/>
    </source>
</evidence>
<dbReference type="PANTHER" id="PTHR32243">
    <property type="entry name" value="MALTOSE TRANSPORT SYSTEM PERMEASE-RELATED"/>
    <property type="match status" value="1"/>
</dbReference>
<feature type="transmembrane region" description="Helical" evidence="7">
    <location>
        <begin position="142"/>
        <end position="165"/>
    </location>
</feature>
<dbReference type="CDD" id="cd06261">
    <property type="entry name" value="TM_PBP2"/>
    <property type="match status" value="1"/>
</dbReference>
<dbReference type="InterPro" id="IPR035906">
    <property type="entry name" value="MetI-like_sf"/>
</dbReference>
<dbReference type="InterPro" id="IPR000515">
    <property type="entry name" value="MetI-like"/>
</dbReference>
<dbReference type="Proteomes" id="UP001596527">
    <property type="component" value="Unassembled WGS sequence"/>
</dbReference>
<sequence>MSSHGSRPGRLARVALIYVFLAWCLAPILWLVSTSLKSDVDAFSETPVWFFTPQWGNYLDAWNDGYMGKAMAASAIVAVASSVIGIVCGLPLAYWVTQVLPTGARAARHVTLFVLLLTTVPPVLGLTPLFRVFNTLGIGRGPVGITLVHSYYAVLLAFLILRSFLESFPRDVREAALVDGAGEWRTLAQCIAPNLVGSMFATFILALIQSWNEYLYALVLTGGDYQTAPVRVASFFTFVGTNWSTLTAAGVIGTLPIILFAVLARDYMARGLSYGGIK</sequence>
<keyword evidence="6 7" id="KW-0472">Membrane</keyword>
<organism evidence="9 10">
    <name type="scientific">Schaalia naturae</name>
    <dbReference type="NCBI Taxonomy" id="635203"/>
    <lineage>
        <taxon>Bacteria</taxon>
        <taxon>Bacillati</taxon>
        <taxon>Actinomycetota</taxon>
        <taxon>Actinomycetes</taxon>
        <taxon>Actinomycetales</taxon>
        <taxon>Actinomycetaceae</taxon>
        <taxon>Schaalia</taxon>
    </lineage>
</organism>
<proteinExistence type="inferred from homology"/>
<dbReference type="SUPFAM" id="SSF161098">
    <property type="entry name" value="MetI-like"/>
    <property type="match status" value="1"/>
</dbReference>
<evidence type="ECO:0000256" key="5">
    <source>
        <dbReference type="ARBA" id="ARBA00022989"/>
    </source>
</evidence>
<name>A0ABW2SKV5_9ACTO</name>
<dbReference type="Pfam" id="PF00528">
    <property type="entry name" value="BPD_transp_1"/>
    <property type="match status" value="1"/>
</dbReference>
<dbReference type="InterPro" id="IPR050901">
    <property type="entry name" value="BP-dep_ABC_trans_perm"/>
</dbReference>
<comment type="caution">
    <text evidence="9">The sequence shown here is derived from an EMBL/GenBank/DDBJ whole genome shotgun (WGS) entry which is preliminary data.</text>
</comment>
<feature type="transmembrane region" description="Helical" evidence="7">
    <location>
        <begin position="109"/>
        <end position="130"/>
    </location>
</feature>
<feature type="transmembrane region" description="Helical" evidence="7">
    <location>
        <begin position="186"/>
        <end position="208"/>
    </location>
</feature>
<keyword evidence="10" id="KW-1185">Reference proteome</keyword>
<keyword evidence="4 7" id="KW-0812">Transmembrane</keyword>
<evidence type="ECO:0000313" key="9">
    <source>
        <dbReference type="EMBL" id="MFC7579968.1"/>
    </source>
</evidence>
<comment type="similarity">
    <text evidence="7">Belongs to the binding-protein-dependent transport system permease family.</text>
</comment>
<feature type="domain" description="ABC transmembrane type-1" evidence="8">
    <location>
        <begin position="71"/>
        <end position="264"/>
    </location>
</feature>
<evidence type="ECO:0000259" key="8">
    <source>
        <dbReference type="PROSITE" id="PS50928"/>
    </source>
</evidence>
<accession>A0ABW2SKV5</accession>
<gene>
    <name evidence="9" type="ORF">ACFQWG_01840</name>
</gene>
<evidence type="ECO:0000256" key="6">
    <source>
        <dbReference type="ARBA" id="ARBA00023136"/>
    </source>
</evidence>
<keyword evidence="3" id="KW-1003">Cell membrane</keyword>
<evidence type="ECO:0000256" key="2">
    <source>
        <dbReference type="ARBA" id="ARBA00022448"/>
    </source>
</evidence>
<keyword evidence="2 7" id="KW-0813">Transport</keyword>
<evidence type="ECO:0000313" key="10">
    <source>
        <dbReference type="Proteomes" id="UP001596527"/>
    </source>
</evidence>
<evidence type="ECO:0000256" key="3">
    <source>
        <dbReference type="ARBA" id="ARBA00022475"/>
    </source>
</evidence>
<feature type="transmembrane region" description="Helical" evidence="7">
    <location>
        <begin position="243"/>
        <end position="264"/>
    </location>
</feature>
<reference evidence="10" key="1">
    <citation type="journal article" date="2019" name="Int. J. Syst. Evol. Microbiol.">
        <title>The Global Catalogue of Microorganisms (GCM) 10K type strain sequencing project: providing services to taxonomists for standard genome sequencing and annotation.</title>
        <authorList>
            <consortium name="The Broad Institute Genomics Platform"/>
            <consortium name="The Broad Institute Genome Sequencing Center for Infectious Disease"/>
            <person name="Wu L."/>
            <person name="Ma J."/>
        </authorList>
    </citation>
    <scope>NUCLEOTIDE SEQUENCE [LARGE SCALE GENOMIC DNA]</scope>
    <source>
        <strain evidence="10">CCUG 56698</strain>
    </source>
</reference>
<evidence type="ECO:0000256" key="1">
    <source>
        <dbReference type="ARBA" id="ARBA00004651"/>
    </source>
</evidence>
<evidence type="ECO:0000256" key="7">
    <source>
        <dbReference type="RuleBase" id="RU363032"/>
    </source>
</evidence>
<dbReference type="Gene3D" id="1.10.3720.10">
    <property type="entry name" value="MetI-like"/>
    <property type="match status" value="1"/>
</dbReference>